<dbReference type="GO" id="GO:0042761">
    <property type="term" value="P:very long-chain fatty acid biosynthetic process"/>
    <property type="evidence" value="ECO:0007669"/>
    <property type="project" value="TreeGrafter"/>
</dbReference>
<keyword evidence="9 10" id="KW-0275">Fatty acid biosynthesis</keyword>
<evidence type="ECO:0000256" key="6">
    <source>
        <dbReference type="ARBA" id="ARBA00022989"/>
    </source>
</evidence>
<dbReference type="PANTHER" id="PTHR11157">
    <property type="entry name" value="FATTY ACID ACYL TRANSFERASE-RELATED"/>
    <property type="match status" value="1"/>
</dbReference>
<keyword evidence="2 10" id="KW-0444">Lipid biosynthesis</keyword>
<keyword evidence="4 10" id="KW-0812">Transmembrane</keyword>
<feature type="transmembrane region" description="Helical" evidence="10">
    <location>
        <begin position="231"/>
        <end position="253"/>
    </location>
</feature>
<comment type="similarity">
    <text evidence="10">Belongs to the ELO family.</text>
</comment>
<reference evidence="12" key="1">
    <citation type="submission" date="2021-02" db="EMBL/GenBank/DDBJ databases">
        <authorList>
            <person name="Nowell W R."/>
        </authorList>
    </citation>
    <scope>NUCLEOTIDE SEQUENCE</scope>
</reference>
<evidence type="ECO:0000256" key="3">
    <source>
        <dbReference type="ARBA" id="ARBA00022679"/>
    </source>
</evidence>
<dbReference type="Pfam" id="PF01151">
    <property type="entry name" value="ELO"/>
    <property type="match status" value="1"/>
</dbReference>
<proteinExistence type="inferred from homology"/>
<dbReference type="GO" id="GO:0030148">
    <property type="term" value="P:sphingolipid biosynthetic process"/>
    <property type="evidence" value="ECO:0007669"/>
    <property type="project" value="TreeGrafter"/>
</dbReference>
<keyword evidence="5 10" id="KW-0276">Fatty acid metabolism</keyword>
<evidence type="ECO:0000256" key="2">
    <source>
        <dbReference type="ARBA" id="ARBA00022516"/>
    </source>
</evidence>
<keyword evidence="7 10" id="KW-0443">Lipid metabolism</keyword>
<comment type="catalytic activity">
    <reaction evidence="10">
        <text>a very-long-chain acyl-CoA + malonyl-CoA + H(+) = a very-long-chain 3-oxoacyl-CoA + CO2 + CoA</text>
        <dbReference type="Rhea" id="RHEA:32727"/>
        <dbReference type="ChEBI" id="CHEBI:15378"/>
        <dbReference type="ChEBI" id="CHEBI:16526"/>
        <dbReference type="ChEBI" id="CHEBI:57287"/>
        <dbReference type="ChEBI" id="CHEBI:57384"/>
        <dbReference type="ChEBI" id="CHEBI:90725"/>
        <dbReference type="ChEBI" id="CHEBI:90736"/>
        <dbReference type="EC" id="2.3.1.199"/>
    </reaction>
</comment>
<dbReference type="PANTHER" id="PTHR11157:SF69">
    <property type="entry name" value="ELONGATION OF VERY LONG CHAIN FATTY ACIDS PROTEIN 7"/>
    <property type="match status" value="1"/>
</dbReference>
<dbReference type="GO" id="GO:0005789">
    <property type="term" value="C:endoplasmic reticulum membrane"/>
    <property type="evidence" value="ECO:0007669"/>
    <property type="project" value="TreeGrafter"/>
</dbReference>
<sequence>METLNHYNELWKETKENYSDPRTSDLFMMSSPLPTALICLGYFVFVAMGPTLMANRPAFNIRQILIVYNFAMVALSGYLFYEFLAAGWLNGYSLGCQPVDYSRSPDAMRMVRVCYLFYLSKFIELLDTVFFIMKKNFRQVSILHVIHHGIMPISWWFGIRFVAGGFGTFHSCINSFIHFLMYLYYGLAALGPSYQKYLFWKKSMTWMQMIQFILVMIHASQLFYIECNYPVLFAYWIFAYAIMFLLFFANFYVQSYSKTSSSTTSKPKQAKSDRNSHKKDE</sequence>
<accession>A0A818W1A8</accession>
<evidence type="ECO:0000256" key="8">
    <source>
        <dbReference type="ARBA" id="ARBA00023136"/>
    </source>
</evidence>
<feature type="transmembrane region" description="Helical" evidence="10">
    <location>
        <begin position="33"/>
        <end position="53"/>
    </location>
</feature>
<keyword evidence="8 10" id="KW-0472">Membrane</keyword>
<dbReference type="Proteomes" id="UP000663881">
    <property type="component" value="Unassembled WGS sequence"/>
</dbReference>
<dbReference type="EC" id="2.3.1.199" evidence="10"/>
<keyword evidence="6 10" id="KW-1133">Transmembrane helix</keyword>
<name>A0A818W1A8_9BILA</name>
<evidence type="ECO:0000256" key="9">
    <source>
        <dbReference type="ARBA" id="ARBA00023160"/>
    </source>
</evidence>
<protein>
    <recommendedName>
        <fullName evidence="10">Elongation of very long chain fatty acids protein</fullName>
        <ecNumber evidence="10">2.3.1.199</ecNumber>
    </recommendedName>
    <alternativeName>
        <fullName evidence="10">Very-long-chain 3-oxoacyl-CoA synthase</fullName>
    </alternativeName>
</protein>
<organism evidence="12 13">
    <name type="scientific">Adineta steineri</name>
    <dbReference type="NCBI Taxonomy" id="433720"/>
    <lineage>
        <taxon>Eukaryota</taxon>
        <taxon>Metazoa</taxon>
        <taxon>Spiralia</taxon>
        <taxon>Gnathifera</taxon>
        <taxon>Rotifera</taxon>
        <taxon>Eurotatoria</taxon>
        <taxon>Bdelloidea</taxon>
        <taxon>Adinetida</taxon>
        <taxon>Adinetidae</taxon>
        <taxon>Adineta</taxon>
    </lineage>
</organism>
<dbReference type="GO" id="GO:0034625">
    <property type="term" value="P:fatty acid elongation, monounsaturated fatty acid"/>
    <property type="evidence" value="ECO:0007669"/>
    <property type="project" value="TreeGrafter"/>
</dbReference>
<evidence type="ECO:0000256" key="10">
    <source>
        <dbReference type="RuleBase" id="RU361115"/>
    </source>
</evidence>
<evidence type="ECO:0000256" key="4">
    <source>
        <dbReference type="ARBA" id="ARBA00022692"/>
    </source>
</evidence>
<evidence type="ECO:0000256" key="5">
    <source>
        <dbReference type="ARBA" id="ARBA00022832"/>
    </source>
</evidence>
<gene>
    <name evidence="12" type="ORF">OKA104_LOCUS13737</name>
</gene>
<dbReference type="AlphaFoldDB" id="A0A818W1A8"/>
<feature type="region of interest" description="Disordered" evidence="11">
    <location>
        <begin position="259"/>
        <end position="281"/>
    </location>
</feature>
<evidence type="ECO:0000313" key="12">
    <source>
        <dbReference type="EMBL" id="CAF3719189.1"/>
    </source>
</evidence>
<comment type="caution">
    <text evidence="12">The sequence shown here is derived from an EMBL/GenBank/DDBJ whole genome shotgun (WGS) entry which is preliminary data.</text>
</comment>
<dbReference type="GO" id="GO:0009922">
    <property type="term" value="F:fatty acid elongase activity"/>
    <property type="evidence" value="ECO:0007669"/>
    <property type="project" value="UniProtKB-EC"/>
</dbReference>
<feature type="transmembrane region" description="Helical" evidence="10">
    <location>
        <begin position="175"/>
        <end position="194"/>
    </location>
</feature>
<evidence type="ECO:0000256" key="11">
    <source>
        <dbReference type="SAM" id="MobiDB-lite"/>
    </source>
</evidence>
<dbReference type="InterPro" id="IPR002076">
    <property type="entry name" value="ELO_fam"/>
</dbReference>
<keyword evidence="3 10" id="KW-0808">Transferase</keyword>
<feature type="transmembrane region" description="Helical" evidence="10">
    <location>
        <begin position="65"/>
        <end position="89"/>
    </location>
</feature>
<evidence type="ECO:0000313" key="13">
    <source>
        <dbReference type="Proteomes" id="UP000663881"/>
    </source>
</evidence>
<dbReference type="GO" id="GO:0019367">
    <property type="term" value="P:fatty acid elongation, saturated fatty acid"/>
    <property type="evidence" value="ECO:0007669"/>
    <property type="project" value="TreeGrafter"/>
</dbReference>
<evidence type="ECO:0000256" key="7">
    <source>
        <dbReference type="ARBA" id="ARBA00023098"/>
    </source>
</evidence>
<dbReference type="EMBL" id="CAJOAY010000702">
    <property type="protein sequence ID" value="CAF3719189.1"/>
    <property type="molecule type" value="Genomic_DNA"/>
</dbReference>
<feature type="transmembrane region" description="Helical" evidence="10">
    <location>
        <begin position="145"/>
        <end position="163"/>
    </location>
</feature>
<evidence type="ECO:0000256" key="1">
    <source>
        <dbReference type="ARBA" id="ARBA00004141"/>
    </source>
</evidence>
<feature type="transmembrane region" description="Helical" evidence="10">
    <location>
        <begin position="206"/>
        <end position="225"/>
    </location>
</feature>
<comment type="subcellular location">
    <subcellularLocation>
        <location evidence="1">Membrane</location>
        <topology evidence="1">Multi-pass membrane protein</topology>
    </subcellularLocation>
</comment>
<feature type="compositionally biased region" description="Basic and acidic residues" evidence="11">
    <location>
        <begin position="270"/>
        <end position="281"/>
    </location>
</feature>
<dbReference type="GO" id="GO:0034626">
    <property type="term" value="P:fatty acid elongation, polyunsaturated fatty acid"/>
    <property type="evidence" value="ECO:0007669"/>
    <property type="project" value="TreeGrafter"/>
</dbReference>